<sequence>MKNILRFIFIILSLYLYIVNGINIEAIVFAHEDMSEIYGFFENEFNNYSLNNNLNITLSINMLSTTNSSFSFINYGSTTDSLLKKKSNKYDIFIYDNLYISEYEPYLIDLTEYFEQDDINKFDQNILNKMCRHNNRLVGFPARINYSVLYSNKYLLSKYNKNIPKTWDELISTSKEILNEEKKLNNTDLISYNGLFNDSEGGFCSIYEFIYSFRSSVNSSFPEITSEETSNALEILKTLKSEISSDSIFLSNDAYTIDKLMSYRSLFIKFWMFHRPQIYRLQPFYNISALPGHIEGVNGSTICGYNLGIKKGIDKEKIEATIKAIKFFISDEFQKTVVKEKIMLSVIPRVYEDKKVCESVDCELFKSIQFIVRPVDKINDLNISIDEYIEKFRNYAYEFLYENQTLSDTIDKINDLTKIYYVSLDSKVTNAGIIIIIIILILMAIMATSLIFLFHKKLKPFFSFLPDSFWIISIMGCI</sequence>
<dbReference type="Pfam" id="PF01547">
    <property type="entry name" value="SBP_bac_1"/>
    <property type="match status" value="1"/>
</dbReference>
<gene>
    <name evidence="2" type="ORF">BCR32DRAFT_264202</name>
</gene>
<feature type="transmembrane region" description="Helical" evidence="1">
    <location>
        <begin position="431"/>
        <end position="454"/>
    </location>
</feature>
<dbReference type="InterPro" id="IPR050490">
    <property type="entry name" value="Bact_solute-bd_prot1"/>
</dbReference>
<dbReference type="Proteomes" id="UP000193944">
    <property type="component" value="Unassembled WGS sequence"/>
</dbReference>
<dbReference type="SUPFAM" id="SSF53850">
    <property type="entry name" value="Periplasmic binding protein-like II"/>
    <property type="match status" value="1"/>
</dbReference>
<reference evidence="2 3" key="2">
    <citation type="submission" date="2016-08" db="EMBL/GenBank/DDBJ databases">
        <title>Pervasive Adenine N6-methylation of Active Genes in Fungi.</title>
        <authorList>
            <consortium name="DOE Joint Genome Institute"/>
            <person name="Mondo S.J."/>
            <person name="Dannebaum R.O."/>
            <person name="Kuo R.C."/>
            <person name="Labutti K."/>
            <person name="Haridas S."/>
            <person name="Kuo A."/>
            <person name="Salamov A."/>
            <person name="Ahrendt S.R."/>
            <person name="Lipzen A."/>
            <person name="Sullivan W."/>
            <person name="Andreopoulos W.B."/>
            <person name="Clum A."/>
            <person name="Lindquist E."/>
            <person name="Daum C."/>
            <person name="Ramamoorthy G.K."/>
            <person name="Gryganskyi A."/>
            <person name="Culley D."/>
            <person name="Magnuson J.K."/>
            <person name="James T.Y."/>
            <person name="O'Malley M.A."/>
            <person name="Stajich J.E."/>
            <person name="Spatafora J.W."/>
            <person name="Visel A."/>
            <person name="Grigoriev I.V."/>
        </authorList>
    </citation>
    <scope>NUCLEOTIDE SEQUENCE [LARGE SCALE GENOMIC DNA]</scope>
    <source>
        <strain evidence="2 3">S4</strain>
    </source>
</reference>
<feature type="transmembrane region" description="Helical" evidence="1">
    <location>
        <begin position="7"/>
        <end position="30"/>
    </location>
</feature>
<keyword evidence="3" id="KW-1185">Reference proteome</keyword>
<feature type="non-terminal residue" evidence="2">
    <location>
        <position position="478"/>
    </location>
</feature>
<dbReference type="AlphaFoldDB" id="A0A1Y1XPE0"/>
<dbReference type="Gene3D" id="3.40.190.10">
    <property type="entry name" value="Periplasmic binding protein-like II"/>
    <property type="match status" value="2"/>
</dbReference>
<organism evidence="2 3">
    <name type="scientific">Anaeromyces robustus</name>
    <dbReference type="NCBI Taxonomy" id="1754192"/>
    <lineage>
        <taxon>Eukaryota</taxon>
        <taxon>Fungi</taxon>
        <taxon>Fungi incertae sedis</taxon>
        <taxon>Chytridiomycota</taxon>
        <taxon>Chytridiomycota incertae sedis</taxon>
        <taxon>Neocallimastigomycetes</taxon>
        <taxon>Neocallimastigales</taxon>
        <taxon>Neocallimastigaceae</taxon>
        <taxon>Anaeromyces</taxon>
    </lineage>
</organism>
<proteinExistence type="predicted"/>
<protein>
    <submittedName>
        <fullName evidence="2">Periplasmic binding protein-like II</fullName>
    </submittedName>
</protein>
<dbReference type="PANTHER" id="PTHR43649">
    <property type="entry name" value="ARABINOSE-BINDING PROTEIN-RELATED"/>
    <property type="match status" value="1"/>
</dbReference>
<accession>A0A1Y1XPE0</accession>
<keyword evidence="1" id="KW-1133">Transmembrane helix</keyword>
<evidence type="ECO:0000313" key="2">
    <source>
        <dbReference type="EMBL" id="ORX87618.1"/>
    </source>
</evidence>
<dbReference type="InterPro" id="IPR006059">
    <property type="entry name" value="SBP"/>
</dbReference>
<reference evidence="2 3" key="1">
    <citation type="submission" date="2016-08" db="EMBL/GenBank/DDBJ databases">
        <title>A Parts List for Fungal Cellulosomes Revealed by Comparative Genomics.</title>
        <authorList>
            <consortium name="DOE Joint Genome Institute"/>
            <person name="Haitjema C.H."/>
            <person name="Gilmore S.P."/>
            <person name="Henske J.K."/>
            <person name="Solomon K.V."/>
            <person name="De Groot R."/>
            <person name="Kuo A."/>
            <person name="Mondo S.J."/>
            <person name="Salamov A.A."/>
            <person name="Labutti K."/>
            <person name="Zhao Z."/>
            <person name="Chiniquy J."/>
            <person name="Barry K."/>
            <person name="Brewer H.M."/>
            <person name="Purvine S.O."/>
            <person name="Wright A.T."/>
            <person name="Boxma B."/>
            <person name="Van Alen T."/>
            <person name="Hackstein J.H."/>
            <person name="Baker S.E."/>
            <person name="Grigoriev I.V."/>
            <person name="O'Malley M.A."/>
        </authorList>
    </citation>
    <scope>NUCLEOTIDE SEQUENCE [LARGE SCALE GENOMIC DNA]</scope>
    <source>
        <strain evidence="2 3">S4</strain>
    </source>
</reference>
<keyword evidence="1" id="KW-0472">Membrane</keyword>
<name>A0A1Y1XPE0_9FUNG</name>
<keyword evidence="1" id="KW-0812">Transmembrane</keyword>
<dbReference type="OrthoDB" id="2021138at2759"/>
<dbReference type="EMBL" id="MCFG01000007">
    <property type="protein sequence ID" value="ORX87618.1"/>
    <property type="molecule type" value="Genomic_DNA"/>
</dbReference>
<evidence type="ECO:0000256" key="1">
    <source>
        <dbReference type="SAM" id="Phobius"/>
    </source>
</evidence>
<evidence type="ECO:0000313" key="3">
    <source>
        <dbReference type="Proteomes" id="UP000193944"/>
    </source>
</evidence>
<comment type="caution">
    <text evidence="2">The sequence shown here is derived from an EMBL/GenBank/DDBJ whole genome shotgun (WGS) entry which is preliminary data.</text>
</comment>